<evidence type="ECO:0000313" key="1">
    <source>
        <dbReference type="EMBL" id="KAL3965170.1"/>
    </source>
</evidence>
<protein>
    <submittedName>
        <fullName evidence="1">Uncharacterized protein</fullName>
    </submittedName>
</protein>
<sequence length="118" mass="12845">MSGPLSLLAPRNRRRQGRVNRRGALGSATNHDNYIIPRAAPASWLSLHILGKEGIWGGGDSRAWLVRWLLPRDVVSTSFARQLGNEHPNGHVLLPTVWLNADSTTRAAPTAVGLSLHS</sequence>
<dbReference type="Proteomes" id="UP001638806">
    <property type="component" value="Unassembled WGS sequence"/>
</dbReference>
<keyword evidence="2" id="KW-1185">Reference proteome</keyword>
<gene>
    <name evidence="1" type="ORF">ACCO45_002174</name>
</gene>
<organism evidence="1 2">
    <name type="scientific">Purpureocillium lilacinum</name>
    <name type="common">Paecilomyces lilacinus</name>
    <dbReference type="NCBI Taxonomy" id="33203"/>
    <lineage>
        <taxon>Eukaryota</taxon>
        <taxon>Fungi</taxon>
        <taxon>Dikarya</taxon>
        <taxon>Ascomycota</taxon>
        <taxon>Pezizomycotina</taxon>
        <taxon>Sordariomycetes</taxon>
        <taxon>Hypocreomycetidae</taxon>
        <taxon>Hypocreales</taxon>
        <taxon>Ophiocordycipitaceae</taxon>
        <taxon>Purpureocillium</taxon>
    </lineage>
</organism>
<comment type="caution">
    <text evidence="1">The sequence shown here is derived from an EMBL/GenBank/DDBJ whole genome shotgun (WGS) entry which is preliminary data.</text>
</comment>
<accession>A0ACC4E939</accession>
<evidence type="ECO:0000313" key="2">
    <source>
        <dbReference type="Proteomes" id="UP001638806"/>
    </source>
</evidence>
<proteinExistence type="predicted"/>
<name>A0ACC4E939_PURLI</name>
<dbReference type="EMBL" id="JBGNUJ010000002">
    <property type="protein sequence ID" value="KAL3965170.1"/>
    <property type="molecule type" value="Genomic_DNA"/>
</dbReference>
<reference evidence="1" key="1">
    <citation type="submission" date="2024-12" db="EMBL/GenBank/DDBJ databases">
        <title>Comparative genomics and development of molecular markers within Purpureocillium lilacinum and among Purpureocillium species.</title>
        <authorList>
            <person name="Yeh Z.-Y."/>
            <person name="Ni N.-T."/>
            <person name="Lo P.-H."/>
            <person name="Mushyakhwo K."/>
            <person name="Lin C.-F."/>
            <person name="Nai Y.-S."/>
        </authorList>
    </citation>
    <scope>NUCLEOTIDE SEQUENCE</scope>
    <source>
        <strain evidence="1">NCHU-NPUST-175</strain>
    </source>
</reference>